<keyword evidence="4" id="KW-1185">Reference proteome</keyword>
<reference evidence="4" key="1">
    <citation type="journal article" date="2013" name="Nature">
        <title>Draft genome of the wheat A-genome progenitor Triticum urartu.</title>
        <authorList>
            <person name="Ling H.Q."/>
            <person name="Zhao S."/>
            <person name="Liu D."/>
            <person name="Wang J."/>
            <person name="Sun H."/>
            <person name="Zhang C."/>
            <person name="Fan H."/>
            <person name="Li D."/>
            <person name="Dong L."/>
            <person name="Tao Y."/>
            <person name="Gao C."/>
            <person name="Wu H."/>
            <person name="Li Y."/>
            <person name="Cui Y."/>
            <person name="Guo X."/>
            <person name="Zheng S."/>
            <person name="Wang B."/>
            <person name="Yu K."/>
            <person name="Liang Q."/>
            <person name="Yang W."/>
            <person name="Lou X."/>
            <person name="Chen J."/>
            <person name="Feng M."/>
            <person name="Jian J."/>
            <person name="Zhang X."/>
            <person name="Luo G."/>
            <person name="Jiang Y."/>
            <person name="Liu J."/>
            <person name="Wang Z."/>
            <person name="Sha Y."/>
            <person name="Zhang B."/>
            <person name="Wu H."/>
            <person name="Tang D."/>
            <person name="Shen Q."/>
            <person name="Xue P."/>
            <person name="Zou S."/>
            <person name="Wang X."/>
            <person name="Liu X."/>
            <person name="Wang F."/>
            <person name="Yang Y."/>
            <person name="An X."/>
            <person name="Dong Z."/>
            <person name="Zhang K."/>
            <person name="Zhang X."/>
            <person name="Luo M.C."/>
            <person name="Dvorak J."/>
            <person name="Tong Y."/>
            <person name="Wang J."/>
            <person name="Yang H."/>
            <person name="Li Z."/>
            <person name="Wang D."/>
            <person name="Zhang A."/>
            <person name="Wang J."/>
        </authorList>
    </citation>
    <scope>NUCLEOTIDE SEQUENCE</scope>
    <source>
        <strain evidence="4">cv. G1812</strain>
    </source>
</reference>
<proteinExistence type="predicted"/>
<name>A0A8R7TLC7_TRIUA</name>
<sequence length="164" mass="18136">VYFHPPSHLQFPRSHLLFSLGFFSSVFFAGFYSSPSHWFYSAEKTIPARLSTIPTRFTHLTLPPARASAAAGALAASLPHRRPPLAPHSRSPPSTGCRPPTSPRRPPTSQPPAMIRSAPAFPHWRHHDQAAAEESSSSHHRRHHRALLLSPPHPSIPPCSRPKP</sequence>
<organism evidence="3 4">
    <name type="scientific">Triticum urartu</name>
    <name type="common">Red wild einkorn</name>
    <name type="synonym">Crithodium urartu</name>
    <dbReference type="NCBI Taxonomy" id="4572"/>
    <lineage>
        <taxon>Eukaryota</taxon>
        <taxon>Viridiplantae</taxon>
        <taxon>Streptophyta</taxon>
        <taxon>Embryophyta</taxon>
        <taxon>Tracheophyta</taxon>
        <taxon>Spermatophyta</taxon>
        <taxon>Magnoliopsida</taxon>
        <taxon>Liliopsida</taxon>
        <taxon>Poales</taxon>
        <taxon>Poaceae</taxon>
        <taxon>BOP clade</taxon>
        <taxon>Pooideae</taxon>
        <taxon>Triticodae</taxon>
        <taxon>Triticeae</taxon>
        <taxon>Triticinae</taxon>
        <taxon>Triticum</taxon>
    </lineage>
</organism>
<keyword evidence="2" id="KW-0472">Membrane</keyword>
<evidence type="ECO:0000313" key="3">
    <source>
        <dbReference type="EnsemblPlants" id="TuG1812G0200004281.01.T01.cds238652"/>
    </source>
</evidence>
<reference evidence="3" key="2">
    <citation type="submission" date="2018-03" db="EMBL/GenBank/DDBJ databases">
        <title>The Triticum urartu genome reveals the dynamic nature of wheat genome evolution.</title>
        <authorList>
            <person name="Ling H."/>
            <person name="Ma B."/>
            <person name="Shi X."/>
            <person name="Liu H."/>
            <person name="Dong L."/>
            <person name="Sun H."/>
            <person name="Cao Y."/>
            <person name="Gao Q."/>
            <person name="Zheng S."/>
            <person name="Li Y."/>
            <person name="Yu Y."/>
            <person name="Du H."/>
            <person name="Qi M."/>
            <person name="Li Y."/>
            <person name="Yu H."/>
            <person name="Cui Y."/>
            <person name="Wang N."/>
            <person name="Chen C."/>
            <person name="Wu H."/>
            <person name="Zhao Y."/>
            <person name="Zhang J."/>
            <person name="Li Y."/>
            <person name="Zhou W."/>
            <person name="Zhang B."/>
            <person name="Hu W."/>
            <person name="Eijk M."/>
            <person name="Tang J."/>
            <person name="Witsenboer H."/>
            <person name="Zhao S."/>
            <person name="Li Z."/>
            <person name="Zhang A."/>
            <person name="Wang D."/>
            <person name="Liang C."/>
        </authorList>
    </citation>
    <scope>NUCLEOTIDE SEQUENCE [LARGE SCALE GENOMIC DNA]</scope>
    <source>
        <strain evidence="3">cv. G1812</strain>
    </source>
</reference>
<keyword evidence="2" id="KW-0812">Transmembrane</keyword>
<evidence type="ECO:0000256" key="2">
    <source>
        <dbReference type="SAM" id="Phobius"/>
    </source>
</evidence>
<feature type="region of interest" description="Disordered" evidence="1">
    <location>
        <begin position="70"/>
        <end position="164"/>
    </location>
</feature>
<protein>
    <submittedName>
        <fullName evidence="3">Uncharacterized protein</fullName>
    </submittedName>
</protein>
<accession>A0A8R7TLC7</accession>
<dbReference type="EnsemblPlants" id="TuG1812G0200004281.01.T01">
    <property type="protein sequence ID" value="TuG1812G0200004281.01.T01.cds238652"/>
    <property type="gene ID" value="TuG1812G0200004281.01"/>
</dbReference>
<reference evidence="3" key="3">
    <citation type="submission" date="2022-06" db="UniProtKB">
        <authorList>
            <consortium name="EnsemblPlants"/>
        </authorList>
    </citation>
    <scope>IDENTIFICATION</scope>
</reference>
<evidence type="ECO:0000256" key="1">
    <source>
        <dbReference type="SAM" id="MobiDB-lite"/>
    </source>
</evidence>
<dbReference type="Gramene" id="TuG1812G0200004281.01.T01">
    <property type="protein sequence ID" value="TuG1812G0200004281.01.T01.cds238652"/>
    <property type="gene ID" value="TuG1812G0200004281.01"/>
</dbReference>
<dbReference type="Proteomes" id="UP000015106">
    <property type="component" value="Chromosome 2"/>
</dbReference>
<dbReference type="AlphaFoldDB" id="A0A8R7TLC7"/>
<feature type="compositionally biased region" description="Low complexity" evidence="1">
    <location>
        <begin position="89"/>
        <end position="99"/>
    </location>
</feature>
<feature type="compositionally biased region" description="Pro residues" evidence="1">
    <location>
        <begin position="100"/>
        <end position="110"/>
    </location>
</feature>
<feature type="compositionally biased region" description="Pro residues" evidence="1">
    <location>
        <begin position="151"/>
        <end position="164"/>
    </location>
</feature>
<feature type="transmembrane region" description="Helical" evidence="2">
    <location>
        <begin position="15"/>
        <end position="34"/>
    </location>
</feature>
<keyword evidence="2" id="KW-1133">Transmembrane helix</keyword>
<evidence type="ECO:0000313" key="4">
    <source>
        <dbReference type="Proteomes" id="UP000015106"/>
    </source>
</evidence>